<evidence type="ECO:0000313" key="3">
    <source>
        <dbReference type="WBParaSite" id="NBR_0000570801-mRNA-1"/>
    </source>
</evidence>
<organism evidence="3">
    <name type="scientific">Nippostrongylus brasiliensis</name>
    <name type="common">Rat hookworm</name>
    <dbReference type="NCBI Taxonomy" id="27835"/>
    <lineage>
        <taxon>Eukaryota</taxon>
        <taxon>Metazoa</taxon>
        <taxon>Ecdysozoa</taxon>
        <taxon>Nematoda</taxon>
        <taxon>Chromadorea</taxon>
        <taxon>Rhabditida</taxon>
        <taxon>Rhabditina</taxon>
        <taxon>Rhabditomorpha</taxon>
        <taxon>Strongyloidea</taxon>
        <taxon>Heligmosomidae</taxon>
        <taxon>Nippostrongylus</taxon>
    </lineage>
</organism>
<reference evidence="1 2" key="2">
    <citation type="submission" date="2018-11" db="EMBL/GenBank/DDBJ databases">
        <authorList>
            <consortium name="Pathogen Informatics"/>
        </authorList>
    </citation>
    <scope>NUCLEOTIDE SEQUENCE [LARGE SCALE GENOMIC DNA]</scope>
</reference>
<dbReference type="AlphaFoldDB" id="A0A0N4XT28"/>
<dbReference type="WBParaSite" id="NBR_0000570801-mRNA-1">
    <property type="protein sequence ID" value="NBR_0000570801-mRNA-1"/>
    <property type="gene ID" value="NBR_0000570801"/>
</dbReference>
<evidence type="ECO:0000313" key="1">
    <source>
        <dbReference type="EMBL" id="VDL69298.1"/>
    </source>
</evidence>
<evidence type="ECO:0000313" key="2">
    <source>
        <dbReference type="Proteomes" id="UP000271162"/>
    </source>
</evidence>
<dbReference type="EMBL" id="UYSL01019754">
    <property type="protein sequence ID" value="VDL69298.1"/>
    <property type="molecule type" value="Genomic_DNA"/>
</dbReference>
<sequence length="83" mass="9179">MSSVPFMSNCVHTTHHRKAIEQLRLRADGPPGPDDGGPNYTWSWTSPIVVTELPQMFTSARSLLLQVSTDGLADRIQGMLSRN</sequence>
<gene>
    <name evidence="1" type="ORF">NBR_LOCUS5709</name>
</gene>
<reference evidence="3" key="1">
    <citation type="submission" date="2017-02" db="UniProtKB">
        <authorList>
            <consortium name="WormBaseParasite"/>
        </authorList>
    </citation>
    <scope>IDENTIFICATION</scope>
</reference>
<dbReference type="Proteomes" id="UP000271162">
    <property type="component" value="Unassembled WGS sequence"/>
</dbReference>
<protein>
    <submittedName>
        <fullName evidence="1 3">Uncharacterized protein</fullName>
    </submittedName>
</protein>
<accession>A0A0N4XT28</accession>
<name>A0A0N4XT28_NIPBR</name>
<proteinExistence type="predicted"/>
<keyword evidence="2" id="KW-1185">Reference proteome</keyword>